<comment type="caution">
    <text evidence="1">The sequence shown here is derived from an EMBL/GenBank/DDBJ whole genome shotgun (WGS) entry which is preliminary data.</text>
</comment>
<reference evidence="1 2" key="1">
    <citation type="journal article" date="2015" name="Genome Announc.">
        <title>Expanding the biotechnology potential of lactobacilli through comparative genomics of 213 strains and associated genera.</title>
        <authorList>
            <person name="Sun Z."/>
            <person name="Harris H.M."/>
            <person name="McCann A."/>
            <person name="Guo C."/>
            <person name="Argimon S."/>
            <person name="Zhang W."/>
            <person name="Yang X."/>
            <person name="Jeffery I.B."/>
            <person name="Cooney J.C."/>
            <person name="Kagawa T.F."/>
            <person name="Liu W."/>
            <person name="Song Y."/>
            <person name="Salvetti E."/>
            <person name="Wrobel A."/>
            <person name="Rasinkangas P."/>
            <person name="Parkhill J."/>
            <person name="Rea M.C."/>
            <person name="O'Sullivan O."/>
            <person name="Ritari J."/>
            <person name="Douillard F.P."/>
            <person name="Paul Ross R."/>
            <person name="Yang R."/>
            <person name="Briner A.E."/>
            <person name="Felis G.E."/>
            <person name="de Vos W.M."/>
            <person name="Barrangou R."/>
            <person name="Klaenhammer T.R."/>
            <person name="Caufield P.W."/>
            <person name="Cui Y."/>
            <person name="Zhang H."/>
            <person name="O'Toole P.W."/>
        </authorList>
    </citation>
    <scope>NUCLEOTIDE SEQUENCE [LARGE SCALE GENOMIC DNA]</scope>
    <source>
        <strain evidence="1 2">DSM 19674</strain>
    </source>
</reference>
<evidence type="ECO:0000313" key="1">
    <source>
        <dbReference type="EMBL" id="KRK82428.1"/>
    </source>
</evidence>
<dbReference type="OrthoDB" id="128875at2"/>
<organism evidence="1 2">
    <name type="scientific">Companilactobacillus bobalius DSM 19674</name>
    <dbReference type="NCBI Taxonomy" id="1423788"/>
    <lineage>
        <taxon>Bacteria</taxon>
        <taxon>Bacillati</taxon>
        <taxon>Bacillota</taxon>
        <taxon>Bacilli</taxon>
        <taxon>Lactobacillales</taxon>
        <taxon>Lactobacillaceae</taxon>
        <taxon>Companilactobacillus</taxon>
        <taxon>Companilactobacillus bobalius</taxon>
    </lineage>
</organism>
<proteinExistence type="predicted"/>
<dbReference type="STRING" id="1423788.FC78_GL002437"/>
<dbReference type="InterPro" id="IPR047729">
    <property type="entry name" value="Sce7726-like"/>
</dbReference>
<accession>A0A0R1KG59</accession>
<name>A0A0R1KG59_9LACO</name>
<dbReference type="NCBIfam" id="NF033832">
    <property type="entry name" value="sce7726_fam"/>
    <property type="match status" value="1"/>
</dbReference>
<dbReference type="AlphaFoldDB" id="A0A0R1KG59"/>
<dbReference type="EMBL" id="AZDY01000038">
    <property type="protein sequence ID" value="KRK82428.1"/>
    <property type="molecule type" value="Genomic_DNA"/>
</dbReference>
<evidence type="ECO:0008006" key="3">
    <source>
        <dbReference type="Google" id="ProtNLM"/>
    </source>
</evidence>
<dbReference type="PATRIC" id="fig|1423788.3.peg.2508"/>
<gene>
    <name evidence="1" type="ORF">FC78_GL002437</name>
</gene>
<keyword evidence="2" id="KW-1185">Reference proteome</keyword>
<protein>
    <recommendedName>
        <fullName evidence="3">Sce7726 family protein</fullName>
    </recommendedName>
</protein>
<dbReference type="Proteomes" id="UP000051515">
    <property type="component" value="Unassembled WGS sequence"/>
</dbReference>
<evidence type="ECO:0000313" key="2">
    <source>
        <dbReference type="Proteomes" id="UP000051515"/>
    </source>
</evidence>
<sequence length="292" mass="34054">MLSIGGSAKMTADVLLNKIFTVNSLRKAVNNKNGDLYKETINSLSINNGEIKTNLDAIKNMYKYMYKSHRNEYFYKNTLINKILLGRHSVRTSTAIRELPISNNILDLLIINGIGQVYEIKTGLDNLNRLKDQLNAYYMAFSYCNVVTDLSHLDDLKELLSDTPTGIILLTNRGTLHVEKSPSEYNDKLNSREIFRILRKGEFENIIKKNFGYLPKVGQSKYYQECFKLFKTIEVKKTQKFMLDELKKRSSINQENYSYFKDIPKELKALVYFSDYKIKEYNVLQEFLNTKY</sequence>